<keyword evidence="1" id="KW-1133">Transmembrane helix</keyword>
<dbReference type="Gene3D" id="3.30.1490.20">
    <property type="entry name" value="ATP-grasp fold, A domain"/>
    <property type="match status" value="1"/>
</dbReference>
<keyword evidence="1" id="KW-0812">Transmembrane</keyword>
<reference evidence="2 3" key="1">
    <citation type="submission" date="2019-04" db="EMBL/GenBank/DDBJ databases">
        <title>Flavobacterium sp. strain DS2-A Genome sequencing and assembly.</title>
        <authorList>
            <person name="Kim I."/>
        </authorList>
    </citation>
    <scope>NUCLEOTIDE SEQUENCE [LARGE SCALE GENOMIC DNA]</scope>
    <source>
        <strain evidence="2 3">DS2-A</strain>
    </source>
</reference>
<dbReference type="AlphaFoldDB" id="A0A4Z0L8A7"/>
<dbReference type="OrthoDB" id="9775266at2"/>
<organism evidence="2 3">
    <name type="scientific">Flavobacterium humi</name>
    <dbReference type="NCBI Taxonomy" id="2562683"/>
    <lineage>
        <taxon>Bacteria</taxon>
        <taxon>Pseudomonadati</taxon>
        <taxon>Bacteroidota</taxon>
        <taxon>Flavobacteriia</taxon>
        <taxon>Flavobacteriales</taxon>
        <taxon>Flavobacteriaceae</taxon>
        <taxon>Flavobacterium</taxon>
    </lineage>
</organism>
<dbReference type="EMBL" id="SRLH01000004">
    <property type="protein sequence ID" value="TGD58024.1"/>
    <property type="molecule type" value="Genomic_DNA"/>
</dbReference>
<dbReference type="GO" id="GO:0005524">
    <property type="term" value="F:ATP binding"/>
    <property type="evidence" value="ECO:0007669"/>
    <property type="project" value="InterPro"/>
</dbReference>
<dbReference type="Proteomes" id="UP000297407">
    <property type="component" value="Unassembled WGS sequence"/>
</dbReference>
<evidence type="ECO:0000256" key="1">
    <source>
        <dbReference type="SAM" id="Phobius"/>
    </source>
</evidence>
<name>A0A4Z0L8A7_9FLAO</name>
<sequence>MVKKLLMHPGFPIWFFHLPIVPCYLYLSLRRLSLAFFTNTNPAIHTGGFVNDSKTDYIKDIDAKLIPEYLYISQMRSFEAVLSELQRKKMVFPLIFKPNVGERGKGVVKVHNERELARQLEKNPSDVILQEFIDYPLEFGVLYYRLPNTKEEGITSVTLKEIPNIKGDGIHTIKDLIESKYGNLSFENLGKINTGTILEKGEYLPLEYIAHRNRQCVFRNYNHINSPELLATFSKISAQIEGFYFGRYDVKANSVEDLISGNNIKILEINGVGSQPIHIFDPAYSFLKTYSDLTTHWKLIYKISRQNQKRGFHPISFKKLYNEIQLNQETCQKF</sequence>
<feature type="transmembrane region" description="Helical" evidence="1">
    <location>
        <begin position="6"/>
        <end position="27"/>
    </location>
</feature>
<proteinExistence type="predicted"/>
<accession>A0A4Z0L8A7</accession>
<comment type="caution">
    <text evidence="2">The sequence shown here is derived from an EMBL/GenBank/DDBJ whole genome shotgun (WGS) entry which is preliminary data.</text>
</comment>
<keyword evidence="1" id="KW-0472">Membrane</keyword>
<dbReference type="RefSeq" id="WP_135526195.1">
    <property type="nucleotide sequence ID" value="NZ_SRLH01000004.1"/>
</dbReference>
<evidence type="ECO:0000313" key="2">
    <source>
        <dbReference type="EMBL" id="TGD58024.1"/>
    </source>
</evidence>
<protein>
    <submittedName>
        <fullName evidence="2">ATP-grasp domain-containing protein</fullName>
    </submittedName>
</protein>
<keyword evidence="3" id="KW-1185">Reference proteome</keyword>
<evidence type="ECO:0000313" key="3">
    <source>
        <dbReference type="Proteomes" id="UP000297407"/>
    </source>
</evidence>
<dbReference type="InterPro" id="IPR013815">
    <property type="entry name" value="ATP_grasp_subdomain_1"/>
</dbReference>
<dbReference type="SUPFAM" id="SSF56059">
    <property type="entry name" value="Glutathione synthetase ATP-binding domain-like"/>
    <property type="match status" value="1"/>
</dbReference>
<gene>
    <name evidence="2" type="ORF">E4635_08430</name>
</gene>